<evidence type="ECO:0000256" key="1">
    <source>
        <dbReference type="SAM" id="MobiDB-lite"/>
    </source>
</evidence>
<reference evidence="2" key="2">
    <citation type="journal article" date="2022" name="Res Sq">
        <title>Comparative Genomics Reveals Insights into the Divergent Evolution of Astigmatic Mites and Household Pest Adaptations.</title>
        <authorList>
            <person name="Xiong Q."/>
            <person name="Wan A.T.-Y."/>
            <person name="Liu X.-Y."/>
            <person name="Fung C.S.-H."/>
            <person name="Xiao X."/>
            <person name="Malainual N."/>
            <person name="Hou J."/>
            <person name="Wang L."/>
            <person name="Wang M."/>
            <person name="Yang K."/>
            <person name="Cui Y."/>
            <person name="Leung E."/>
            <person name="Nong W."/>
            <person name="Shin S.-K."/>
            <person name="Au S."/>
            <person name="Jeong K.Y."/>
            <person name="Chew F.T."/>
            <person name="Hui J."/>
            <person name="Leung T.F."/>
            <person name="Tungtrongchitr A."/>
            <person name="Zhong N."/>
            <person name="Liu Z."/>
            <person name="Tsui S."/>
        </authorList>
    </citation>
    <scope>NUCLEOTIDE SEQUENCE</scope>
    <source>
        <strain evidence="2">Derf</strain>
        <tissue evidence="2">Whole organism</tissue>
    </source>
</reference>
<feature type="region of interest" description="Disordered" evidence="1">
    <location>
        <begin position="424"/>
        <end position="449"/>
    </location>
</feature>
<dbReference type="AlphaFoldDB" id="A0A922HU36"/>
<reference evidence="2" key="1">
    <citation type="submission" date="2013-05" db="EMBL/GenBank/DDBJ databases">
        <authorList>
            <person name="Yim A.K.Y."/>
            <person name="Chan T.F."/>
            <person name="Ji K.M."/>
            <person name="Liu X.Y."/>
            <person name="Zhou J.W."/>
            <person name="Li R.Q."/>
            <person name="Yang K.Y."/>
            <person name="Li J."/>
            <person name="Li M."/>
            <person name="Law P.T.W."/>
            <person name="Wu Y.L."/>
            <person name="Cai Z.L."/>
            <person name="Qin H."/>
            <person name="Bao Y."/>
            <person name="Leung R.K.K."/>
            <person name="Ng P.K.S."/>
            <person name="Zou J."/>
            <person name="Zhong X.J."/>
            <person name="Ran P.X."/>
            <person name="Zhong N.S."/>
            <person name="Liu Z.G."/>
            <person name="Tsui S.K.W."/>
        </authorList>
    </citation>
    <scope>NUCLEOTIDE SEQUENCE</scope>
    <source>
        <strain evidence="2">Derf</strain>
        <tissue evidence="2">Whole organism</tissue>
    </source>
</reference>
<comment type="caution">
    <text evidence="2">The sequence shown here is derived from an EMBL/GenBank/DDBJ whole genome shotgun (WGS) entry which is preliminary data.</text>
</comment>
<feature type="compositionally biased region" description="Polar residues" evidence="1">
    <location>
        <begin position="323"/>
        <end position="339"/>
    </location>
</feature>
<name>A0A922HU36_DERFA</name>
<feature type="compositionally biased region" description="Acidic residues" evidence="1">
    <location>
        <begin position="255"/>
        <end position="265"/>
    </location>
</feature>
<proteinExistence type="predicted"/>
<accession>A0A922HU36</accession>
<protein>
    <submittedName>
        <fullName evidence="2">Uncharacterized protein</fullName>
    </submittedName>
</protein>
<feature type="compositionally biased region" description="Polar residues" evidence="1">
    <location>
        <begin position="429"/>
        <end position="438"/>
    </location>
</feature>
<dbReference type="EMBL" id="ASGP02000004">
    <property type="protein sequence ID" value="KAH9510977.1"/>
    <property type="molecule type" value="Genomic_DNA"/>
</dbReference>
<dbReference type="Proteomes" id="UP000790347">
    <property type="component" value="Unassembled WGS sequence"/>
</dbReference>
<sequence>MKQSFIIEPVLDTADMMIIDTENDNYTDHDNDDQIQLFRYEFEQLQQQFSSIKKHYSRILNDMIDMEKLFDQFELQSHQFRRKFLKNWPQIKKHDHRFHTNNNDDVVNTFNVNSKYSNQSVINLNIDCRQSIHDQIMNNIKQQQLKSNSYIDEEMNVDHQCEQKKNYPKINELNVDNVDSLSLNTIDHLIDSLCKDAIIDPRVINENGNYLFNSIIVDNENIEQQQQQQQHVSDDNGFIPEFPQLIQLAIETITDDDDDDDDDDESMKTAEEFRSSDELILESPRLDYHTPFDSLSDVQELLSDESGCAEVLDYDPTSDENSDTTLTTSPSNEIESSDNIGCLNSKKSVSFEINDSAIISEKHEMENENICNINVNENNNNDDGNGFPNELRIDIGRDQNDNKSFEFFIRDQDGQPIRERIILKPIPKSSEQNNEYTVNTKKNKYCNDDDDDDYDYGDFSFNNNNLIKPRSPSLDHDGSSQSSSIDEQNYDWRTMRNFWERRSLGPHYRFGQKKFKK</sequence>
<evidence type="ECO:0000313" key="2">
    <source>
        <dbReference type="EMBL" id="KAH9510977.1"/>
    </source>
</evidence>
<feature type="compositionally biased region" description="Acidic residues" evidence="1">
    <location>
        <begin position="312"/>
        <end position="322"/>
    </location>
</feature>
<feature type="region of interest" description="Disordered" evidence="1">
    <location>
        <begin position="465"/>
        <end position="487"/>
    </location>
</feature>
<keyword evidence="3" id="KW-1185">Reference proteome</keyword>
<organism evidence="2 3">
    <name type="scientific">Dermatophagoides farinae</name>
    <name type="common">American house dust mite</name>
    <dbReference type="NCBI Taxonomy" id="6954"/>
    <lineage>
        <taxon>Eukaryota</taxon>
        <taxon>Metazoa</taxon>
        <taxon>Ecdysozoa</taxon>
        <taxon>Arthropoda</taxon>
        <taxon>Chelicerata</taxon>
        <taxon>Arachnida</taxon>
        <taxon>Acari</taxon>
        <taxon>Acariformes</taxon>
        <taxon>Sarcoptiformes</taxon>
        <taxon>Astigmata</taxon>
        <taxon>Psoroptidia</taxon>
        <taxon>Analgoidea</taxon>
        <taxon>Pyroglyphidae</taxon>
        <taxon>Dermatophagoidinae</taxon>
        <taxon>Dermatophagoides</taxon>
    </lineage>
</organism>
<evidence type="ECO:0000313" key="3">
    <source>
        <dbReference type="Proteomes" id="UP000790347"/>
    </source>
</evidence>
<feature type="region of interest" description="Disordered" evidence="1">
    <location>
        <begin position="311"/>
        <end position="340"/>
    </location>
</feature>
<gene>
    <name evidence="2" type="ORF">DERF_009464</name>
</gene>
<feature type="region of interest" description="Disordered" evidence="1">
    <location>
        <begin position="255"/>
        <end position="274"/>
    </location>
</feature>